<dbReference type="EMBL" id="SWLE01000018">
    <property type="protein sequence ID" value="TNM88798.1"/>
    <property type="molecule type" value="Genomic_DNA"/>
</dbReference>
<comment type="caution">
    <text evidence="1">The sequence shown here is derived from an EMBL/GenBank/DDBJ whole genome shotgun (WGS) entry which is preliminary data.</text>
</comment>
<reference evidence="1 2" key="1">
    <citation type="submission" date="2019-04" db="EMBL/GenBank/DDBJ databases">
        <title>The sequence and de novo assembly of Takifugu bimaculatus genome using PacBio and Hi-C technologies.</title>
        <authorList>
            <person name="Xu P."/>
            <person name="Liu B."/>
            <person name="Zhou Z."/>
        </authorList>
    </citation>
    <scope>NUCLEOTIDE SEQUENCE [LARGE SCALE GENOMIC DNA]</scope>
    <source>
        <strain evidence="1">TB-2018</strain>
        <tissue evidence="1">Muscle</tissue>
    </source>
</reference>
<evidence type="ECO:0000313" key="2">
    <source>
        <dbReference type="Proteomes" id="UP000516260"/>
    </source>
</evidence>
<protein>
    <submittedName>
        <fullName evidence="1">Uncharacterized protein</fullName>
    </submittedName>
</protein>
<dbReference type="Proteomes" id="UP000516260">
    <property type="component" value="Chromosome 5"/>
</dbReference>
<keyword evidence="2" id="KW-1185">Reference proteome</keyword>
<evidence type="ECO:0000313" key="1">
    <source>
        <dbReference type="EMBL" id="TNM88798.1"/>
    </source>
</evidence>
<accession>A0A4Z2BAY1</accession>
<gene>
    <name evidence="1" type="ORF">fugu_005052</name>
</gene>
<name>A0A4Z2BAY1_9TELE</name>
<proteinExistence type="predicted"/>
<dbReference type="AlphaFoldDB" id="A0A4Z2BAY1"/>
<sequence>MEVRKRSDWLIGTSDERTTRSQKVFRGLIMQAVERNTTSEAHPETTTRLLVNTPPSTVTEQQWEELPSGLVERLMCGNCTRDFDTKGEQRKGSDDERLENRVLNTADQIRHRRKQRGDRRAIPERLTVAVFCVGGTVCATCNVPDQPTSAAPDRPPAGAAMVAQAPARTFHVPLSFFQFVA</sequence>
<organism evidence="1 2">
    <name type="scientific">Takifugu bimaculatus</name>
    <dbReference type="NCBI Taxonomy" id="433685"/>
    <lineage>
        <taxon>Eukaryota</taxon>
        <taxon>Metazoa</taxon>
        <taxon>Chordata</taxon>
        <taxon>Craniata</taxon>
        <taxon>Vertebrata</taxon>
        <taxon>Euteleostomi</taxon>
        <taxon>Actinopterygii</taxon>
        <taxon>Neopterygii</taxon>
        <taxon>Teleostei</taxon>
        <taxon>Neoteleostei</taxon>
        <taxon>Acanthomorphata</taxon>
        <taxon>Eupercaria</taxon>
        <taxon>Tetraodontiformes</taxon>
        <taxon>Tetradontoidea</taxon>
        <taxon>Tetraodontidae</taxon>
        <taxon>Takifugu</taxon>
    </lineage>
</organism>